<dbReference type="PROSITE" id="PS00050">
    <property type="entry name" value="RIBOSOMAL_L23"/>
    <property type="match status" value="1"/>
</dbReference>
<dbReference type="AlphaFoldDB" id="A0A1E5GTG5"/>
<dbReference type="GO" id="GO:0005840">
    <property type="term" value="C:ribosome"/>
    <property type="evidence" value="ECO:0007669"/>
    <property type="project" value="UniProtKB-KW"/>
</dbReference>
<dbReference type="EMBL" id="MIKB01000015">
    <property type="protein sequence ID" value="OEG15590.1"/>
    <property type="molecule type" value="Genomic_DNA"/>
</dbReference>
<evidence type="ECO:0000313" key="8">
    <source>
        <dbReference type="EMBL" id="OEG15590.1"/>
    </source>
</evidence>
<keyword evidence="5 6" id="KW-0687">Ribonucleoprotein</keyword>
<dbReference type="GO" id="GO:0003735">
    <property type="term" value="F:structural constituent of ribosome"/>
    <property type="evidence" value="ECO:0007669"/>
    <property type="project" value="InterPro"/>
</dbReference>
<dbReference type="GO" id="GO:0006412">
    <property type="term" value="P:translation"/>
    <property type="evidence" value="ECO:0007669"/>
    <property type="project" value="UniProtKB-UniRule"/>
</dbReference>
<dbReference type="NCBIfam" id="NF004363">
    <property type="entry name" value="PRK05738.2-4"/>
    <property type="match status" value="1"/>
</dbReference>
<dbReference type="FunFam" id="3.30.70.330:FF:000001">
    <property type="entry name" value="50S ribosomal protein L23"/>
    <property type="match status" value="1"/>
</dbReference>
<proteinExistence type="inferred from homology"/>
<evidence type="ECO:0000313" key="9">
    <source>
        <dbReference type="Proteomes" id="UP000094764"/>
    </source>
</evidence>
<dbReference type="InterPro" id="IPR012677">
    <property type="entry name" value="Nucleotide-bd_a/b_plait_sf"/>
</dbReference>
<keyword evidence="9" id="KW-1185">Reference proteome</keyword>
<evidence type="ECO:0000256" key="1">
    <source>
        <dbReference type="ARBA" id="ARBA00006700"/>
    </source>
</evidence>
<dbReference type="SUPFAM" id="SSF54189">
    <property type="entry name" value="Ribosomal proteins S24e, L23 and L15e"/>
    <property type="match status" value="1"/>
</dbReference>
<dbReference type="GO" id="GO:0019843">
    <property type="term" value="F:rRNA binding"/>
    <property type="evidence" value="ECO:0007669"/>
    <property type="project" value="UniProtKB-UniRule"/>
</dbReference>
<keyword evidence="4 6" id="KW-0689">Ribosomal protein</keyword>
<dbReference type="Gene3D" id="3.30.70.330">
    <property type="match status" value="1"/>
</dbReference>
<dbReference type="PATRIC" id="fig|903983.4.peg.2459"/>
<dbReference type="Pfam" id="PF00276">
    <property type="entry name" value="Ribosomal_L23"/>
    <property type="match status" value="1"/>
</dbReference>
<comment type="caution">
    <text evidence="8">The sequence shown here is derived from an EMBL/GenBank/DDBJ whole genome shotgun (WGS) entry which is preliminary data.</text>
</comment>
<dbReference type="GO" id="GO:1990904">
    <property type="term" value="C:ribonucleoprotein complex"/>
    <property type="evidence" value="ECO:0007669"/>
    <property type="project" value="UniProtKB-KW"/>
</dbReference>
<keyword evidence="3 6" id="KW-0694">RNA-binding</keyword>
<comment type="function">
    <text evidence="6">One of the early assembly proteins it binds 23S rRNA. One of the proteins that surrounds the polypeptide exit tunnel on the outside of the ribosome. Forms the main docking site for trigger factor binding to the ribosome.</text>
</comment>
<sequence length="97" mass="11145">MNLLDLIKRPVITEKSMLAMDEKKYTFEVDTRANKTLVKQAVESAFEGVKVKNVNIMNVRPKFKRMGKHAGYTKKRRKAVVTLTNDSKEIQIFDAAE</sequence>
<comment type="subunit">
    <text evidence="6">Part of the 50S ribosomal subunit. Contacts protein L29, and trigger factor when it is bound to the ribosome.</text>
</comment>
<keyword evidence="2 6" id="KW-0699">rRNA-binding</keyword>
<evidence type="ECO:0000256" key="3">
    <source>
        <dbReference type="ARBA" id="ARBA00022884"/>
    </source>
</evidence>
<dbReference type="HAMAP" id="MF_01369_B">
    <property type="entry name" value="Ribosomal_uL23_B"/>
    <property type="match status" value="1"/>
</dbReference>
<evidence type="ECO:0000256" key="4">
    <source>
        <dbReference type="ARBA" id="ARBA00022980"/>
    </source>
</evidence>
<dbReference type="OrthoDB" id="9793353at2"/>
<comment type="similarity">
    <text evidence="1 6 7">Belongs to the universal ribosomal protein uL23 family.</text>
</comment>
<dbReference type="PANTHER" id="PTHR11620">
    <property type="entry name" value="60S RIBOSOMAL PROTEIN L23A"/>
    <property type="match status" value="1"/>
</dbReference>
<reference evidence="9" key="1">
    <citation type="submission" date="2016-09" db="EMBL/GenBank/DDBJ databases">
        <authorList>
            <person name="Gulvik C.A."/>
        </authorList>
    </citation>
    <scope>NUCLEOTIDE SEQUENCE [LARGE SCALE GENOMIC DNA]</scope>
    <source>
        <strain evidence="9">LMG 26306</strain>
    </source>
</reference>
<evidence type="ECO:0000256" key="6">
    <source>
        <dbReference type="HAMAP-Rule" id="MF_01369"/>
    </source>
</evidence>
<evidence type="ECO:0000256" key="7">
    <source>
        <dbReference type="RuleBase" id="RU003934"/>
    </source>
</evidence>
<evidence type="ECO:0000256" key="2">
    <source>
        <dbReference type="ARBA" id="ARBA00022730"/>
    </source>
</evidence>
<accession>A0A1E5GTG5</accession>
<dbReference type="STRING" id="903983.BCR23_08985"/>
<dbReference type="InterPro" id="IPR012678">
    <property type="entry name" value="Ribosomal_uL23/eL15/eS24_sf"/>
</dbReference>
<dbReference type="InterPro" id="IPR001014">
    <property type="entry name" value="Ribosomal_uL23_CS"/>
</dbReference>
<name>A0A1E5GTG5_9ENTE</name>
<protein>
    <recommendedName>
        <fullName evidence="6">Large ribosomal subunit protein uL23</fullName>
    </recommendedName>
</protein>
<organism evidence="8 9">
    <name type="scientific">Enterococcus quebecensis</name>
    <dbReference type="NCBI Taxonomy" id="903983"/>
    <lineage>
        <taxon>Bacteria</taxon>
        <taxon>Bacillati</taxon>
        <taxon>Bacillota</taxon>
        <taxon>Bacilli</taxon>
        <taxon>Lactobacillales</taxon>
        <taxon>Enterococcaceae</taxon>
        <taxon>Enterococcus</taxon>
    </lineage>
</organism>
<gene>
    <name evidence="6" type="primary">rplW</name>
    <name evidence="8" type="ORF">BCR23_08985</name>
</gene>
<evidence type="ECO:0000256" key="5">
    <source>
        <dbReference type="ARBA" id="ARBA00023274"/>
    </source>
</evidence>
<dbReference type="Proteomes" id="UP000094764">
    <property type="component" value="Unassembled WGS sequence"/>
</dbReference>
<dbReference type="RefSeq" id="WP_069635462.1">
    <property type="nucleotide sequence ID" value="NZ_JXKZ01000006.1"/>
</dbReference>
<dbReference type="InterPro" id="IPR013025">
    <property type="entry name" value="Ribosomal_uL23-like"/>
</dbReference>